<feature type="transmembrane region" description="Helical" evidence="6">
    <location>
        <begin position="89"/>
        <end position="108"/>
    </location>
</feature>
<proteinExistence type="predicted"/>
<organism evidence="7 8">
    <name type="scientific">Neonectria punicea</name>
    <dbReference type="NCBI Taxonomy" id="979145"/>
    <lineage>
        <taxon>Eukaryota</taxon>
        <taxon>Fungi</taxon>
        <taxon>Dikarya</taxon>
        <taxon>Ascomycota</taxon>
        <taxon>Pezizomycotina</taxon>
        <taxon>Sordariomycetes</taxon>
        <taxon>Hypocreomycetidae</taxon>
        <taxon>Hypocreales</taxon>
        <taxon>Nectriaceae</taxon>
        <taxon>Neonectria</taxon>
    </lineage>
</organism>
<evidence type="ECO:0000256" key="3">
    <source>
        <dbReference type="ARBA" id="ARBA00022692"/>
    </source>
</evidence>
<evidence type="ECO:0000256" key="4">
    <source>
        <dbReference type="ARBA" id="ARBA00022989"/>
    </source>
</evidence>
<keyword evidence="8" id="KW-1185">Reference proteome</keyword>
<comment type="caution">
    <text evidence="7">The sequence shown here is derived from an EMBL/GenBank/DDBJ whole genome shotgun (WGS) entry which is preliminary data.</text>
</comment>
<evidence type="ECO:0000256" key="6">
    <source>
        <dbReference type="SAM" id="Phobius"/>
    </source>
</evidence>
<evidence type="ECO:0000256" key="1">
    <source>
        <dbReference type="ARBA" id="ARBA00004141"/>
    </source>
</evidence>
<reference evidence="7 8" key="1">
    <citation type="journal article" date="2025" name="Microbiol. Resour. Announc.">
        <title>Draft genome sequences for Neonectria magnoliae and Neonectria punicea, canker pathogens of Liriodendron tulipifera and Acer saccharum in West Virginia.</title>
        <authorList>
            <person name="Petronek H.M."/>
            <person name="Kasson M.T."/>
            <person name="Metheny A.M."/>
            <person name="Stauder C.M."/>
            <person name="Lovett B."/>
            <person name="Lynch S.C."/>
            <person name="Garnas J.R."/>
            <person name="Kasson L.R."/>
            <person name="Stajich J.E."/>
        </authorList>
    </citation>
    <scope>NUCLEOTIDE SEQUENCE [LARGE SCALE GENOMIC DNA]</scope>
    <source>
        <strain evidence="7 8">NRRL 64653</strain>
    </source>
</reference>
<keyword evidence="4 6" id="KW-1133">Transmembrane helix</keyword>
<evidence type="ECO:0000256" key="5">
    <source>
        <dbReference type="ARBA" id="ARBA00023136"/>
    </source>
</evidence>
<sequence>MIVVQGSSSAKDMSSATGILLFFRGLGTAFLVSSGQCAFINQMIANVLSNAPEIKKSTLLMSGATEVRHIFTSSQQGVVIDGYMRGLKVVFAICITAAGLATVIGFGTRWKRLK</sequence>
<comment type="subcellular location">
    <subcellularLocation>
        <location evidence="1">Membrane</location>
        <topology evidence="1">Multi-pass membrane protein</topology>
    </subcellularLocation>
</comment>
<name>A0ABR1H047_9HYPO</name>
<evidence type="ECO:0000313" key="8">
    <source>
        <dbReference type="Proteomes" id="UP001498476"/>
    </source>
</evidence>
<gene>
    <name evidence="7" type="ORF">QQX98_006710</name>
</gene>
<evidence type="ECO:0000313" key="7">
    <source>
        <dbReference type="EMBL" id="KAK7414432.1"/>
    </source>
</evidence>
<evidence type="ECO:0000256" key="2">
    <source>
        <dbReference type="ARBA" id="ARBA00022448"/>
    </source>
</evidence>
<dbReference type="Proteomes" id="UP001498476">
    <property type="component" value="Unassembled WGS sequence"/>
</dbReference>
<dbReference type="EMBL" id="JAZAVJ010000103">
    <property type="protein sequence ID" value="KAK7414432.1"/>
    <property type="molecule type" value="Genomic_DNA"/>
</dbReference>
<keyword evidence="3 6" id="KW-0812">Transmembrane</keyword>
<dbReference type="PANTHER" id="PTHR23501:SF177">
    <property type="entry name" value="MAJOR FACILITATOR SUPERFAMILY (MFS) PROFILE DOMAIN-CONTAINING PROTEIN-RELATED"/>
    <property type="match status" value="1"/>
</dbReference>
<accession>A0ABR1H047</accession>
<protein>
    <submittedName>
        <fullName evidence="7">Uncharacterized protein</fullName>
    </submittedName>
</protein>
<keyword evidence="5 6" id="KW-0472">Membrane</keyword>
<keyword evidence="2" id="KW-0813">Transport</keyword>
<feature type="transmembrane region" description="Helical" evidence="6">
    <location>
        <begin position="21"/>
        <end position="44"/>
    </location>
</feature>
<dbReference type="PANTHER" id="PTHR23501">
    <property type="entry name" value="MAJOR FACILITATOR SUPERFAMILY"/>
    <property type="match status" value="1"/>
</dbReference>